<dbReference type="Proteomes" id="UP000178771">
    <property type="component" value="Unassembled WGS sequence"/>
</dbReference>
<accession>A0A1F4V3R6</accession>
<evidence type="ECO:0000313" key="2">
    <source>
        <dbReference type="Proteomes" id="UP000178771"/>
    </source>
</evidence>
<evidence type="ECO:0000313" key="1">
    <source>
        <dbReference type="EMBL" id="OGC51847.1"/>
    </source>
</evidence>
<protein>
    <submittedName>
        <fullName evidence="1">Uncharacterized protein</fullName>
    </submittedName>
</protein>
<dbReference type="AlphaFoldDB" id="A0A1F4V3R6"/>
<organism evidence="1 2">
    <name type="scientific">candidate division WWE3 bacterium RIFCSPLOWO2_01_FULL_39_13</name>
    <dbReference type="NCBI Taxonomy" id="1802624"/>
    <lineage>
        <taxon>Bacteria</taxon>
        <taxon>Katanobacteria</taxon>
    </lineage>
</organism>
<gene>
    <name evidence="1" type="ORF">A2982_03930</name>
</gene>
<sequence length="228" mass="26649">MELLLLELSRWSLTAYRLIPDSRNLEIVEAKNSNYEQIINKQLTSFKIPEITSDISIVLKQWTEISDYLIIITKHDFGKGFISKISVELKKLDLKRFWILDMDDAVWRTYAKNYLDSEALNVWIEKEIILIGYFRDGRKTVNTLVKWDRSLEDTGIIFDNLRGEMSNRLIMHEIPKNISKIKIARSISLKNGIYSSTVTETLLNMFPHVAVDYNLPSFLEILVKMITE</sequence>
<dbReference type="STRING" id="1802624.A2982_03930"/>
<name>A0A1F4V3R6_UNCKA</name>
<dbReference type="EMBL" id="MEVH01000012">
    <property type="protein sequence ID" value="OGC51847.1"/>
    <property type="molecule type" value="Genomic_DNA"/>
</dbReference>
<comment type="caution">
    <text evidence="1">The sequence shown here is derived from an EMBL/GenBank/DDBJ whole genome shotgun (WGS) entry which is preliminary data.</text>
</comment>
<reference evidence="1 2" key="1">
    <citation type="journal article" date="2016" name="Nat. Commun.">
        <title>Thousands of microbial genomes shed light on interconnected biogeochemical processes in an aquifer system.</title>
        <authorList>
            <person name="Anantharaman K."/>
            <person name="Brown C.T."/>
            <person name="Hug L.A."/>
            <person name="Sharon I."/>
            <person name="Castelle C.J."/>
            <person name="Probst A.J."/>
            <person name="Thomas B.C."/>
            <person name="Singh A."/>
            <person name="Wilkins M.J."/>
            <person name="Karaoz U."/>
            <person name="Brodie E.L."/>
            <person name="Williams K.H."/>
            <person name="Hubbard S.S."/>
            <person name="Banfield J.F."/>
        </authorList>
    </citation>
    <scope>NUCLEOTIDE SEQUENCE [LARGE SCALE GENOMIC DNA]</scope>
</reference>
<proteinExistence type="predicted"/>